<evidence type="ECO:0000313" key="9">
    <source>
        <dbReference type="EMBL" id="CAH9089774.1"/>
    </source>
</evidence>
<dbReference type="InterPro" id="IPR036576">
    <property type="entry name" value="WRKY_dom_sf"/>
</dbReference>
<dbReference type="EMBL" id="CAMAPF010000062">
    <property type="protein sequence ID" value="CAH9089774.1"/>
    <property type="molecule type" value="Genomic_DNA"/>
</dbReference>
<keyword evidence="2" id="KW-0805">Transcription regulation</keyword>
<dbReference type="InterPro" id="IPR003657">
    <property type="entry name" value="WRKY_dom"/>
</dbReference>
<dbReference type="Pfam" id="PF03106">
    <property type="entry name" value="WRKY"/>
    <property type="match status" value="1"/>
</dbReference>
<evidence type="ECO:0000256" key="1">
    <source>
        <dbReference type="ARBA" id="ARBA00004123"/>
    </source>
</evidence>
<dbReference type="PROSITE" id="PS50811">
    <property type="entry name" value="WRKY"/>
    <property type="match status" value="1"/>
</dbReference>
<feature type="compositionally biased region" description="Low complexity" evidence="7">
    <location>
        <begin position="250"/>
        <end position="262"/>
    </location>
</feature>
<feature type="compositionally biased region" description="Low complexity" evidence="7">
    <location>
        <begin position="217"/>
        <end position="229"/>
    </location>
</feature>
<evidence type="ECO:0000256" key="7">
    <source>
        <dbReference type="SAM" id="MobiDB-lite"/>
    </source>
</evidence>
<dbReference type="SUPFAM" id="SSF118290">
    <property type="entry name" value="WRKY DNA-binding domain"/>
    <property type="match status" value="1"/>
</dbReference>
<sequence length="328" mass="36225">MGECIVDFEDNCGLQAVVHHQPSMDMNPAPDHFFFTPQSYNLFGDSFVESRNDALLEELYKPFYQLPGPSSSSSPPFSNKVMQQQDVAVVDLEMKGFSGEASPPSSVLESTSKLALKHKTRKNGHKRVVIQVGAEELSKDDKWAWRKYGQKPIKGSPYPRSYYRCSSAKGCLARKQVEKSNSEPGMFIVTYTAEHSHSHPTRRNSLAGTMRNNKFNPPASAAAPTSTSKPTPQLLLAQIISHHHQGKEPSSSSSSSDLSPASSKEEATVTSIKDEERLVEISGDMAPEKQPVIMDDGEDFFAGLEDLEGLMSQFCYSSLPNYPSRNNL</sequence>
<dbReference type="AlphaFoldDB" id="A0AAV0D1B4"/>
<accession>A0AAV0D1B4</accession>
<dbReference type="GO" id="GO:0000976">
    <property type="term" value="F:transcription cis-regulatory region binding"/>
    <property type="evidence" value="ECO:0007669"/>
    <property type="project" value="TreeGrafter"/>
</dbReference>
<dbReference type="Proteomes" id="UP001152523">
    <property type="component" value="Unassembled WGS sequence"/>
</dbReference>
<dbReference type="PANTHER" id="PTHR32096">
    <property type="entry name" value="WRKY TRANSCRIPTION FACTOR 30-RELATED-RELATED"/>
    <property type="match status" value="1"/>
</dbReference>
<reference evidence="9" key="1">
    <citation type="submission" date="2022-07" db="EMBL/GenBank/DDBJ databases">
        <authorList>
            <person name="Macas J."/>
            <person name="Novak P."/>
            <person name="Neumann P."/>
        </authorList>
    </citation>
    <scope>NUCLEOTIDE SEQUENCE</scope>
</reference>
<evidence type="ECO:0000256" key="5">
    <source>
        <dbReference type="ARBA" id="ARBA00023242"/>
    </source>
</evidence>
<feature type="region of interest" description="Disordered" evidence="7">
    <location>
        <begin position="191"/>
        <end position="229"/>
    </location>
</feature>
<dbReference type="GO" id="GO:0005634">
    <property type="term" value="C:nucleus"/>
    <property type="evidence" value="ECO:0007669"/>
    <property type="project" value="UniProtKB-SubCell"/>
</dbReference>
<dbReference type="Gene3D" id="2.20.25.80">
    <property type="entry name" value="WRKY domain"/>
    <property type="match status" value="1"/>
</dbReference>
<keyword evidence="10" id="KW-1185">Reference proteome</keyword>
<dbReference type="SMART" id="SM00774">
    <property type="entry name" value="WRKY"/>
    <property type="match status" value="1"/>
</dbReference>
<keyword evidence="4" id="KW-0804">Transcription</keyword>
<protein>
    <recommendedName>
        <fullName evidence="8">WRKY domain-containing protein</fullName>
    </recommendedName>
</protein>
<dbReference type="GO" id="GO:0003700">
    <property type="term" value="F:DNA-binding transcription factor activity"/>
    <property type="evidence" value="ECO:0007669"/>
    <property type="project" value="InterPro"/>
</dbReference>
<evidence type="ECO:0000256" key="4">
    <source>
        <dbReference type="ARBA" id="ARBA00023163"/>
    </source>
</evidence>
<keyword evidence="3" id="KW-0238">DNA-binding</keyword>
<feature type="domain" description="WRKY" evidence="8">
    <location>
        <begin position="134"/>
        <end position="200"/>
    </location>
</feature>
<keyword evidence="5" id="KW-0539">Nucleus</keyword>
<evidence type="ECO:0000256" key="3">
    <source>
        <dbReference type="ARBA" id="ARBA00023125"/>
    </source>
</evidence>
<evidence type="ECO:0000313" key="10">
    <source>
        <dbReference type="Proteomes" id="UP001152523"/>
    </source>
</evidence>
<gene>
    <name evidence="9" type="ORF">CEPIT_LOCUS11004</name>
</gene>
<dbReference type="InterPro" id="IPR044810">
    <property type="entry name" value="WRKY_plant"/>
</dbReference>
<feature type="compositionally biased region" description="Polar residues" evidence="7">
    <location>
        <begin position="203"/>
        <end position="215"/>
    </location>
</feature>
<comment type="similarity">
    <text evidence="6">Belongs to the WRKY group II-e family.</text>
</comment>
<proteinExistence type="inferred from homology"/>
<feature type="region of interest" description="Disordered" evidence="7">
    <location>
        <begin position="242"/>
        <end position="291"/>
    </location>
</feature>
<dbReference type="FunFam" id="2.20.25.80:FF:000007">
    <property type="entry name" value="WRKY transcription factor 22"/>
    <property type="match status" value="1"/>
</dbReference>
<name>A0AAV0D1B4_9ASTE</name>
<evidence type="ECO:0000256" key="6">
    <source>
        <dbReference type="ARBA" id="ARBA00060761"/>
    </source>
</evidence>
<organism evidence="9 10">
    <name type="scientific">Cuscuta epithymum</name>
    <dbReference type="NCBI Taxonomy" id="186058"/>
    <lineage>
        <taxon>Eukaryota</taxon>
        <taxon>Viridiplantae</taxon>
        <taxon>Streptophyta</taxon>
        <taxon>Embryophyta</taxon>
        <taxon>Tracheophyta</taxon>
        <taxon>Spermatophyta</taxon>
        <taxon>Magnoliopsida</taxon>
        <taxon>eudicotyledons</taxon>
        <taxon>Gunneridae</taxon>
        <taxon>Pentapetalae</taxon>
        <taxon>asterids</taxon>
        <taxon>lamiids</taxon>
        <taxon>Solanales</taxon>
        <taxon>Convolvulaceae</taxon>
        <taxon>Cuscuteae</taxon>
        <taxon>Cuscuta</taxon>
        <taxon>Cuscuta subgen. Cuscuta</taxon>
    </lineage>
</organism>
<comment type="subcellular location">
    <subcellularLocation>
        <location evidence="1">Nucleus</location>
    </subcellularLocation>
</comment>
<dbReference type="PANTHER" id="PTHR32096:SF61">
    <property type="entry name" value="WRKY TRANSCRIPTION FACTOR 22"/>
    <property type="match status" value="1"/>
</dbReference>
<evidence type="ECO:0000259" key="8">
    <source>
        <dbReference type="PROSITE" id="PS50811"/>
    </source>
</evidence>
<evidence type="ECO:0000256" key="2">
    <source>
        <dbReference type="ARBA" id="ARBA00023015"/>
    </source>
</evidence>
<comment type="caution">
    <text evidence="9">The sequence shown here is derived from an EMBL/GenBank/DDBJ whole genome shotgun (WGS) entry which is preliminary data.</text>
</comment>
<feature type="compositionally biased region" description="Basic and acidic residues" evidence="7">
    <location>
        <begin position="263"/>
        <end position="279"/>
    </location>
</feature>